<dbReference type="PANTHER" id="PTHR22726">
    <property type="entry name" value="METALLOENDOPEPTIDASE OMA1"/>
    <property type="match status" value="1"/>
</dbReference>
<accession>A0A7C9H9K7</accession>
<keyword evidence="6" id="KW-0482">Metalloprotease</keyword>
<dbReference type="Pfam" id="PF14559">
    <property type="entry name" value="TPR_19"/>
    <property type="match status" value="1"/>
</dbReference>
<reference evidence="10 11" key="1">
    <citation type="submission" date="2019-06" db="EMBL/GenBank/DDBJ databases">
        <title>Enrichment of Autotrophic Halophilic Microorganisms from Red Sea Brine Pool Using Microbial Electrosynthesis System.</title>
        <authorList>
            <person name="Alqahtani M.F."/>
            <person name="Bajracharya S."/>
            <person name="Katuri K.P."/>
            <person name="Ali M."/>
            <person name="Saikaly P.E."/>
        </authorList>
    </citation>
    <scope>NUCLEOTIDE SEQUENCE [LARGE SCALE GENOMIC DNA]</scope>
    <source>
        <strain evidence="10">MES6</strain>
    </source>
</reference>
<dbReference type="SUPFAM" id="SSF48452">
    <property type="entry name" value="TPR-like"/>
    <property type="match status" value="1"/>
</dbReference>
<dbReference type="InterPro" id="IPR051156">
    <property type="entry name" value="Mito/Outer_Membr_Metalloprot"/>
</dbReference>
<evidence type="ECO:0000256" key="8">
    <source>
        <dbReference type="SAM" id="SignalP"/>
    </source>
</evidence>
<evidence type="ECO:0000256" key="3">
    <source>
        <dbReference type="ARBA" id="ARBA00022723"/>
    </source>
</evidence>
<evidence type="ECO:0000313" key="10">
    <source>
        <dbReference type="EMBL" id="MTJ03531.1"/>
    </source>
</evidence>
<comment type="caution">
    <text evidence="10">The sequence shown here is derived from an EMBL/GenBank/DDBJ whole genome shotgun (WGS) entry which is preliminary data.</text>
</comment>
<evidence type="ECO:0000256" key="6">
    <source>
        <dbReference type="ARBA" id="ARBA00023049"/>
    </source>
</evidence>
<keyword evidence="5" id="KW-0862">Zinc</keyword>
<proteinExistence type="predicted"/>
<feature type="chain" id="PRO_5029015611" evidence="8">
    <location>
        <begin position="27"/>
        <end position="446"/>
    </location>
</feature>
<dbReference type="InterPro" id="IPR001915">
    <property type="entry name" value="Peptidase_M48"/>
</dbReference>
<dbReference type="PANTHER" id="PTHR22726:SF1">
    <property type="entry name" value="METALLOENDOPEPTIDASE OMA1, MITOCHONDRIAL"/>
    <property type="match status" value="1"/>
</dbReference>
<evidence type="ECO:0000259" key="9">
    <source>
        <dbReference type="Pfam" id="PF01435"/>
    </source>
</evidence>
<organism evidence="10 11">
    <name type="scientific">Sediminimonas qiaohouensis</name>
    <dbReference type="NCBI Taxonomy" id="552061"/>
    <lineage>
        <taxon>Bacteria</taxon>
        <taxon>Pseudomonadati</taxon>
        <taxon>Pseudomonadota</taxon>
        <taxon>Alphaproteobacteria</taxon>
        <taxon>Rhodobacterales</taxon>
        <taxon>Roseobacteraceae</taxon>
        <taxon>Sediminimonas</taxon>
    </lineage>
</organism>
<keyword evidence="2" id="KW-0645">Protease</keyword>
<evidence type="ECO:0000256" key="7">
    <source>
        <dbReference type="PROSITE-ProRule" id="PRU00339"/>
    </source>
</evidence>
<evidence type="ECO:0000256" key="5">
    <source>
        <dbReference type="ARBA" id="ARBA00022833"/>
    </source>
</evidence>
<keyword evidence="8" id="KW-0732">Signal</keyword>
<feature type="repeat" description="TPR" evidence="7">
    <location>
        <begin position="306"/>
        <end position="339"/>
    </location>
</feature>
<dbReference type="GO" id="GO:0051603">
    <property type="term" value="P:proteolysis involved in protein catabolic process"/>
    <property type="evidence" value="ECO:0007669"/>
    <property type="project" value="TreeGrafter"/>
</dbReference>
<evidence type="ECO:0000256" key="2">
    <source>
        <dbReference type="ARBA" id="ARBA00022670"/>
    </source>
</evidence>
<evidence type="ECO:0000256" key="1">
    <source>
        <dbReference type="ARBA" id="ARBA00001947"/>
    </source>
</evidence>
<feature type="signal peptide" evidence="8">
    <location>
        <begin position="1"/>
        <end position="26"/>
    </location>
</feature>
<evidence type="ECO:0000313" key="11">
    <source>
        <dbReference type="Proteomes" id="UP000483078"/>
    </source>
</evidence>
<keyword evidence="7" id="KW-0802">TPR repeat</keyword>
<sequence>MRAIPRLCATTLVAAALAWPAQVAHAVTLIRDAGMEHALSKLARPVLNAAGLAPGQVRVLVIRDSSLNAFVLDNRHIFIHSGMLLRMKDAAMLQSVIAHEAAHIANGHILRRGVNAGMASTVTGLGIALAAVAAASGAAGSAAAGLGMGVAGSAERVFMSHTRAEESAADTSGLRYMARAGVPPEGFNRVMDLFRGQEVLSQGRQDPYARTHPLTRDRQRAIKAQIAALEGQTATPDDSAEYWFARATGKLSAYLRAPGWTLPRVEGSRTRDIALMRKAVAYHQMPDTARAIAAADELAAMRPQDPFVHELRGQILLESRRMAPAVRAYERAVELAPDNAMVMAGLGRALLAADRPDEAREILERARRRDFRNPRMLRDLATAHARLNQTGMASLVTAERYALVGRFKDAELNASRAEGLLPRGSSAWLRAQDVISAAEAELDKRR</sequence>
<dbReference type="EMBL" id="VENJ01000003">
    <property type="protein sequence ID" value="MTJ03531.1"/>
    <property type="molecule type" value="Genomic_DNA"/>
</dbReference>
<dbReference type="GO" id="GO:0004222">
    <property type="term" value="F:metalloendopeptidase activity"/>
    <property type="evidence" value="ECO:0007669"/>
    <property type="project" value="InterPro"/>
</dbReference>
<name>A0A7C9H9K7_9RHOB</name>
<keyword evidence="4" id="KW-0378">Hydrolase</keyword>
<dbReference type="Proteomes" id="UP000483078">
    <property type="component" value="Unassembled WGS sequence"/>
</dbReference>
<comment type="cofactor">
    <cofactor evidence="1">
        <name>Zn(2+)</name>
        <dbReference type="ChEBI" id="CHEBI:29105"/>
    </cofactor>
</comment>
<dbReference type="SMART" id="SM00028">
    <property type="entry name" value="TPR"/>
    <property type="match status" value="3"/>
</dbReference>
<feature type="domain" description="Peptidase M48" evidence="9">
    <location>
        <begin position="40"/>
        <end position="224"/>
    </location>
</feature>
<protein>
    <submittedName>
        <fullName evidence="10">Tetratricopeptide repeat protein</fullName>
    </submittedName>
</protein>
<dbReference type="GO" id="GO:0016020">
    <property type="term" value="C:membrane"/>
    <property type="evidence" value="ECO:0007669"/>
    <property type="project" value="TreeGrafter"/>
</dbReference>
<dbReference type="Gene3D" id="1.25.40.10">
    <property type="entry name" value="Tetratricopeptide repeat domain"/>
    <property type="match status" value="1"/>
</dbReference>
<gene>
    <name evidence="10" type="ORF">FH759_02380</name>
</gene>
<dbReference type="AlphaFoldDB" id="A0A7C9H9K7"/>
<dbReference type="RefSeq" id="WP_273248053.1">
    <property type="nucleotide sequence ID" value="NZ_VENJ01000003.1"/>
</dbReference>
<dbReference type="InterPro" id="IPR019734">
    <property type="entry name" value="TPR_rpt"/>
</dbReference>
<dbReference type="CDD" id="cd07324">
    <property type="entry name" value="M48C_Oma1-like"/>
    <property type="match status" value="1"/>
</dbReference>
<dbReference type="PROSITE" id="PS50005">
    <property type="entry name" value="TPR"/>
    <property type="match status" value="1"/>
</dbReference>
<dbReference type="Gene3D" id="3.30.2010.10">
    <property type="entry name" value="Metalloproteases ('zincins'), catalytic domain"/>
    <property type="match status" value="1"/>
</dbReference>
<keyword evidence="3" id="KW-0479">Metal-binding</keyword>
<evidence type="ECO:0000256" key="4">
    <source>
        <dbReference type="ARBA" id="ARBA00022801"/>
    </source>
</evidence>
<dbReference type="Pfam" id="PF01435">
    <property type="entry name" value="Peptidase_M48"/>
    <property type="match status" value="1"/>
</dbReference>
<dbReference type="InterPro" id="IPR011990">
    <property type="entry name" value="TPR-like_helical_dom_sf"/>
</dbReference>
<dbReference type="GO" id="GO:0046872">
    <property type="term" value="F:metal ion binding"/>
    <property type="evidence" value="ECO:0007669"/>
    <property type="project" value="UniProtKB-KW"/>
</dbReference>